<evidence type="ECO:0000256" key="3">
    <source>
        <dbReference type="ARBA" id="ARBA00008343"/>
    </source>
</evidence>
<dbReference type="GO" id="GO:0006298">
    <property type="term" value="P:mismatch repair"/>
    <property type="evidence" value="ECO:0007669"/>
    <property type="project" value="TreeGrafter"/>
</dbReference>
<proteinExistence type="inferred from homology"/>
<evidence type="ECO:0000256" key="4">
    <source>
        <dbReference type="ARBA" id="ARBA00012045"/>
    </source>
</evidence>
<dbReference type="SUPFAM" id="SSF55811">
    <property type="entry name" value="Nudix"/>
    <property type="match status" value="1"/>
</dbReference>
<keyword evidence="13 14" id="KW-0326">Glycosidase</keyword>
<evidence type="ECO:0000256" key="12">
    <source>
        <dbReference type="ARBA" id="ARBA00023204"/>
    </source>
</evidence>
<dbReference type="RefSeq" id="WP_069189419.1">
    <property type="nucleotide sequence ID" value="NZ_FLYE01000044.1"/>
</dbReference>
<keyword evidence="12" id="KW-0234">DNA repair</keyword>
<dbReference type="Pfam" id="PF14815">
    <property type="entry name" value="NUDIX_4"/>
    <property type="match status" value="1"/>
</dbReference>
<dbReference type="PANTHER" id="PTHR42944:SF1">
    <property type="entry name" value="ADENINE DNA GLYCOSYLASE"/>
    <property type="match status" value="1"/>
</dbReference>
<evidence type="ECO:0000256" key="8">
    <source>
        <dbReference type="ARBA" id="ARBA00022763"/>
    </source>
</evidence>
<evidence type="ECO:0000259" key="15">
    <source>
        <dbReference type="SMART" id="SM00478"/>
    </source>
</evidence>
<reference evidence="16 17" key="1">
    <citation type="submission" date="2016-07" db="EMBL/GenBank/DDBJ databases">
        <authorList>
            <person name="Lefevre C.T."/>
        </authorList>
    </citation>
    <scope>NUCLEOTIDE SEQUENCE [LARGE SCALE GENOMIC DNA]</scope>
    <source>
        <strain evidence="16">PR1</strain>
    </source>
</reference>
<dbReference type="InterPro" id="IPR029119">
    <property type="entry name" value="MutY_C"/>
</dbReference>
<dbReference type="Gene3D" id="1.10.1670.10">
    <property type="entry name" value="Helix-hairpin-Helix base-excision DNA repair enzymes (C-terminal)"/>
    <property type="match status" value="1"/>
</dbReference>
<keyword evidence="9 16" id="KW-0378">Hydrolase</keyword>
<comment type="catalytic activity">
    <reaction evidence="1 14">
        <text>Hydrolyzes free adenine bases from 7,8-dihydro-8-oxoguanine:adenine mismatched double-stranded DNA, leaving an apurinic site.</text>
        <dbReference type="EC" id="3.2.2.31"/>
    </reaction>
</comment>
<evidence type="ECO:0000256" key="5">
    <source>
        <dbReference type="ARBA" id="ARBA00022023"/>
    </source>
</evidence>
<comment type="similarity">
    <text evidence="3 14">Belongs to the Nth/MutY family.</text>
</comment>
<evidence type="ECO:0000256" key="6">
    <source>
        <dbReference type="ARBA" id="ARBA00022485"/>
    </source>
</evidence>
<dbReference type="GO" id="GO:0046872">
    <property type="term" value="F:metal ion binding"/>
    <property type="evidence" value="ECO:0007669"/>
    <property type="project" value="UniProtKB-UniRule"/>
</dbReference>
<evidence type="ECO:0000313" key="17">
    <source>
        <dbReference type="Proteomes" id="UP000231658"/>
    </source>
</evidence>
<dbReference type="SMART" id="SM00478">
    <property type="entry name" value="ENDO3c"/>
    <property type="match status" value="1"/>
</dbReference>
<organism evidence="16 17">
    <name type="scientific">Candidatus Terasakiella magnetica</name>
    <dbReference type="NCBI Taxonomy" id="1867952"/>
    <lineage>
        <taxon>Bacteria</taxon>
        <taxon>Pseudomonadati</taxon>
        <taxon>Pseudomonadota</taxon>
        <taxon>Alphaproteobacteria</taxon>
        <taxon>Rhodospirillales</taxon>
        <taxon>Terasakiellaceae</taxon>
        <taxon>Terasakiella</taxon>
    </lineage>
</organism>
<evidence type="ECO:0000256" key="2">
    <source>
        <dbReference type="ARBA" id="ARBA00002933"/>
    </source>
</evidence>
<dbReference type="SUPFAM" id="SSF48150">
    <property type="entry name" value="DNA-glycosylase"/>
    <property type="match status" value="1"/>
</dbReference>
<dbReference type="EMBL" id="FLYE01000044">
    <property type="protein sequence ID" value="SCA57387.1"/>
    <property type="molecule type" value="Genomic_DNA"/>
</dbReference>
<dbReference type="GO" id="GO:0051539">
    <property type="term" value="F:4 iron, 4 sulfur cluster binding"/>
    <property type="evidence" value="ECO:0007669"/>
    <property type="project" value="UniProtKB-UniRule"/>
</dbReference>
<keyword evidence="7" id="KW-0479">Metal-binding</keyword>
<dbReference type="InterPro" id="IPR011257">
    <property type="entry name" value="DNA_glycosylase"/>
</dbReference>
<dbReference type="GO" id="GO:0000701">
    <property type="term" value="F:purine-specific mismatch base pair DNA N-glycosylase activity"/>
    <property type="evidence" value="ECO:0007669"/>
    <property type="project" value="UniProtKB-EC"/>
</dbReference>
<dbReference type="EC" id="3.2.2.31" evidence="4 14"/>
<dbReference type="GO" id="GO:0034039">
    <property type="term" value="F:8-oxo-7,8-dihydroguanine DNA N-glycosylase activity"/>
    <property type="evidence" value="ECO:0007669"/>
    <property type="project" value="TreeGrafter"/>
</dbReference>
<dbReference type="InterPro" id="IPR003265">
    <property type="entry name" value="HhH-GPD_domain"/>
</dbReference>
<dbReference type="GO" id="GO:0032357">
    <property type="term" value="F:oxidized purine DNA binding"/>
    <property type="evidence" value="ECO:0007669"/>
    <property type="project" value="TreeGrafter"/>
</dbReference>
<dbReference type="Gene3D" id="1.10.340.30">
    <property type="entry name" value="Hypothetical protein, domain 2"/>
    <property type="match status" value="1"/>
</dbReference>
<evidence type="ECO:0000256" key="7">
    <source>
        <dbReference type="ARBA" id="ARBA00022723"/>
    </source>
</evidence>
<keyword evidence="8 14" id="KW-0227">DNA damage</keyword>
<comment type="function">
    <text evidence="2">Adenine glycosylase active on G-A mispairs. MutY also corrects error-prone DNA synthesis past GO lesions which are due to the oxidatively damaged form of guanine: 7,8-dihydro-8-oxoguanine (8-oxo-dGTP).</text>
</comment>
<evidence type="ECO:0000256" key="13">
    <source>
        <dbReference type="ARBA" id="ARBA00023295"/>
    </source>
</evidence>
<evidence type="ECO:0000313" key="16">
    <source>
        <dbReference type="EMBL" id="SCA57387.1"/>
    </source>
</evidence>
<keyword evidence="6" id="KW-0004">4Fe-4S</keyword>
<comment type="cofactor">
    <cofactor evidence="14">
        <name>[4Fe-4S] cluster</name>
        <dbReference type="ChEBI" id="CHEBI:49883"/>
    </cofactor>
    <text evidence="14">Binds 1 [4Fe-4S] cluster.</text>
</comment>
<dbReference type="PANTHER" id="PTHR42944">
    <property type="entry name" value="ADENINE DNA GLYCOSYLASE"/>
    <property type="match status" value="1"/>
</dbReference>
<dbReference type="Proteomes" id="UP000231658">
    <property type="component" value="Unassembled WGS sequence"/>
</dbReference>
<dbReference type="InterPro" id="IPR005760">
    <property type="entry name" value="A/G_AdeGlyc_MutY"/>
</dbReference>
<dbReference type="OrthoDB" id="9802365at2"/>
<evidence type="ECO:0000256" key="1">
    <source>
        <dbReference type="ARBA" id="ARBA00000843"/>
    </source>
</evidence>
<gene>
    <name evidence="16" type="primary">mutY</name>
    <name evidence="16" type="ORF">MTBPR1_50143</name>
</gene>
<dbReference type="Gene3D" id="3.90.79.10">
    <property type="entry name" value="Nucleoside Triphosphate Pyrophosphohydrolase"/>
    <property type="match status" value="1"/>
</dbReference>
<accession>A0A1C3RJI1</accession>
<dbReference type="NCBIfam" id="TIGR01084">
    <property type="entry name" value="mutY"/>
    <property type="match status" value="1"/>
</dbReference>
<dbReference type="FunFam" id="1.10.340.30:FF:000002">
    <property type="entry name" value="Adenine DNA glycosylase"/>
    <property type="match status" value="1"/>
</dbReference>
<keyword evidence="10 14" id="KW-0408">Iron</keyword>
<evidence type="ECO:0000256" key="9">
    <source>
        <dbReference type="ARBA" id="ARBA00022801"/>
    </source>
</evidence>
<dbReference type="GO" id="GO:0035485">
    <property type="term" value="F:adenine/guanine mispair binding"/>
    <property type="evidence" value="ECO:0007669"/>
    <property type="project" value="TreeGrafter"/>
</dbReference>
<name>A0A1C3RJI1_9PROT</name>
<dbReference type="CDD" id="cd03431">
    <property type="entry name" value="NUDIX_DNA_Glycosylase_C-MutY"/>
    <property type="match status" value="1"/>
</dbReference>
<dbReference type="STRING" id="1867952.MTBPR1_50143"/>
<dbReference type="PROSITE" id="PS01155">
    <property type="entry name" value="ENDONUCLEASE_III_2"/>
    <property type="match status" value="1"/>
</dbReference>
<keyword evidence="11" id="KW-0411">Iron-sulfur</keyword>
<sequence>MSTRAQQLLDWYDRERRDLPWRMAPGKKADPYKVWMSEIMLQQTTVATVKSYYRDFLQKWPTVQDLAGADLDEVLHAWQGLGYYARARNLHKCASVVTREYNGRFPEEEKRLLELPGIGPYTAAAIASIAFGAKATPVDGNVERVVSRLFQVEEKMPKAKKQLAELASTLTPEKRAGDFAQAMMDLGATVCSPKKAACGICPWMEGCEARLKAEPTDYPKKEAKKPKPTRKAYVFWLTRKDGAVLLRRRPEKGLLGGMMEIPSSEWSEADITKQEALRHSPASALLKELEGGVRHTFTHFHLELTVLSGRVNGNPPVNGVWVLPEDLKDHALPTLMKKVSKHALTTG</sequence>
<feature type="domain" description="HhH-GPD" evidence="15">
    <location>
        <begin position="40"/>
        <end position="189"/>
    </location>
</feature>
<dbReference type="InterPro" id="IPR015797">
    <property type="entry name" value="NUDIX_hydrolase-like_dom_sf"/>
</dbReference>
<dbReference type="InterPro" id="IPR004036">
    <property type="entry name" value="Endonuclease-III-like_CS2"/>
</dbReference>
<protein>
    <recommendedName>
        <fullName evidence="5 14">Adenine DNA glycosylase</fullName>
        <ecNumber evidence="4 14">3.2.2.31</ecNumber>
    </recommendedName>
</protein>
<evidence type="ECO:0000256" key="10">
    <source>
        <dbReference type="ARBA" id="ARBA00023004"/>
    </source>
</evidence>
<evidence type="ECO:0000256" key="14">
    <source>
        <dbReference type="RuleBase" id="RU365096"/>
    </source>
</evidence>
<dbReference type="InterPro" id="IPR044298">
    <property type="entry name" value="MIG/MutY"/>
</dbReference>
<keyword evidence="17" id="KW-1185">Reference proteome</keyword>
<dbReference type="InterPro" id="IPR023170">
    <property type="entry name" value="HhH_base_excis_C"/>
</dbReference>
<dbReference type="CDD" id="cd00056">
    <property type="entry name" value="ENDO3c"/>
    <property type="match status" value="1"/>
</dbReference>
<dbReference type="AlphaFoldDB" id="A0A1C3RJI1"/>
<dbReference type="GO" id="GO:0006284">
    <property type="term" value="P:base-excision repair"/>
    <property type="evidence" value="ECO:0007669"/>
    <property type="project" value="UniProtKB-UniRule"/>
</dbReference>
<dbReference type="Pfam" id="PF00730">
    <property type="entry name" value="HhH-GPD"/>
    <property type="match status" value="1"/>
</dbReference>
<evidence type="ECO:0000256" key="11">
    <source>
        <dbReference type="ARBA" id="ARBA00023014"/>
    </source>
</evidence>